<gene>
    <name evidence="2" type="ORF">EVAR_41960_1</name>
</gene>
<protein>
    <submittedName>
        <fullName evidence="2">Uncharacterized protein</fullName>
    </submittedName>
</protein>
<organism evidence="2 3">
    <name type="scientific">Eumeta variegata</name>
    <name type="common">Bagworm moth</name>
    <name type="synonym">Eumeta japonica</name>
    <dbReference type="NCBI Taxonomy" id="151549"/>
    <lineage>
        <taxon>Eukaryota</taxon>
        <taxon>Metazoa</taxon>
        <taxon>Ecdysozoa</taxon>
        <taxon>Arthropoda</taxon>
        <taxon>Hexapoda</taxon>
        <taxon>Insecta</taxon>
        <taxon>Pterygota</taxon>
        <taxon>Neoptera</taxon>
        <taxon>Endopterygota</taxon>
        <taxon>Lepidoptera</taxon>
        <taxon>Glossata</taxon>
        <taxon>Ditrysia</taxon>
        <taxon>Tineoidea</taxon>
        <taxon>Psychidae</taxon>
        <taxon>Oiketicinae</taxon>
        <taxon>Eumeta</taxon>
    </lineage>
</organism>
<name>A0A4C1WSL0_EUMVA</name>
<accession>A0A4C1WSL0</accession>
<proteinExistence type="predicted"/>
<dbReference type="AlphaFoldDB" id="A0A4C1WSL0"/>
<sequence>MNCMGPGSELHLGGNYWKRRLIMGEAARLRHTSRSLTEILYERKKETRAGPGVFHILVTRRRKMLSSKTISYASGPRPARPARESKAKLKSKSGAKPKSRLVRDETDDEERDRDHDGHSVKLELKARRRAESRTGPESELKATPEPKSKTRLGSKMSGDGIRIKSVTVIGIENEKGVEIDIDRYEGKKVILRPCWRSLTIRESYLQENEEQRLSGQPPESRRSPPPMDTSDPIRLTCTLPARS</sequence>
<dbReference type="EMBL" id="BGZK01000628">
    <property type="protein sequence ID" value="GBP53552.1"/>
    <property type="molecule type" value="Genomic_DNA"/>
</dbReference>
<feature type="region of interest" description="Disordered" evidence="1">
    <location>
        <begin position="66"/>
        <end position="157"/>
    </location>
</feature>
<comment type="caution">
    <text evidence="2">The sequence shown here is derived from an EMBL/GenBank/DDBJ whole genome shotgun (WGS) entry which is preliminary data.</text>
</comment>
<keyword evidence="3" id="KW-1185">Reference proteome</keyword>
<evidence type="ECO:0000256" key="1">
    <source>
        <dbReference type="SAM" id="MobiDB-lite"/>
    </source>
</evidence>
<evidence type="ECO:0000313" key="2">
    <source>
        <dbReference type="EMBL" id="GBP53552.1"/>
    </source>
</evidence>
<feature type="region of interest" description="Disordered" evidence="1">
    <location>
        <begin position="205"/>
        <end position="243"/>
    </location>
</feature>
<feature type="compositionally biased region" description="Basic residues" evidence="1">
    <location>
        <begin position="88"/>
        <end position="100"/>
    </location>
</feature>
<reference evidence="2 3" key="1">
    <citation type="journal article" date="2019" name="Commun. Biol.">
        <title>The bagworm genome reveals a unique fibroin gene that provides high tensile strength.</title>
        <authorList>
            <person name="Kono N."/>
            <person name="Nakamura H."/>
            <person name="Ohtoshi R."/>
            <person name="Tomita M."/>
            <person name="Numata K."/>
            <person name="Arakawa K."/>
        </authorList>
    </citation>
    <scope>NUCLEOTIDE SEQUENCE [LARGE SCALE GENOMIC DNA]</scope>
</reference>
<evidence type="ECO:0000313" key="3">
    <source>
        <dbReference type="Proteomes" id="UP000299102"/>
    </source>
</evidence>
<feature type="compositionally biased region" description="Basic and acidic residues" evidence="1">
    <location>
        <begin position="112"/>
        <end position="148"/>
    </location>
</feature>
<dbReference type="Proteomes" id="UP000299102">
    <property type="component" value="Unassembled WGS sequence"/>
</dbReference>